<dbReference type="InterPro" id="IPR036047">
    <property type="entry name" value="F-box-like_dom_sf"/>
</dbReference>
<dbReference type="AlphaFoldDB" id="A0A9R0XMJ1"/>
<feature type="domain" description="F-box" evidence="1">
    <location>
        <begin position="8"/>
        <end position="49"/>
    </location>
</feature>
<dbReference type="PANTHER" id="PTHR32133">
    <property type="entry name" value="OS07G0120400 PROTEIN"/>
    <property type="match status" value="1"/>
</dbReference>
<accession>A0A9R0XMJ1</accession>
<dbReference type="InterPro" id="IPR001810">
    <property type="entry name" value="F-box_dom"/>
</dbReference>
<dbReference type="Proteomes" id="UP000324705">
    <property type="component" value="Chromosome 5B"/>
</dbReference>
<dbReference type="OMA" id="HTSIMEY"/>
<evidence type="ECO:0000313" key="3">
    <source>
        <dbReference type="Proteomes" id="UP000324705"/>
    </source>
</evidence>
<organism evidence="2 3">
    <name type="scientific">Triticum turgidum subsp. durum</name>
    <name type="common">Durum wheat</name>
    <name type="synonym">Triticum durum</name>
    <dbReference type="NCBI Taxonomy" id="4567"/>
    <lineage>
        <taxon>Eukaryota</taxon>
        <taxon>Viridiplantae</taxon>
        <taxon>Streptophyta</taxon>
        <taxon>Embryophyta</taxon>
        <taxon>Tracheophyta</taxon>
        <taxon>Spermatophyta</taxon>
        <taxon>Magnoliopsida</taxon>
        <taxon>Liliopsida</taxon>
        <taxon>Poales</taxon>
        <taxon>Poaceae</taxon>
        <taxon>BOP clade</taxon>
        <taxon>Pooideae</taxon>
        <taxon>Triticodae</taxon>
        <taxon>Triticeae</taxon>
        <taxon>Triticinae</taxon>
        <taxon>Triticum</taxon>
    </lineage>
</organism>
<keyword evidence="3" id="KW-1185">Reference proteome</keyword>
<dbReference type="PANTHER" id="PTHR32133:SF301">
    <property type="entry name" value="F-BOX DOMAIN-CONTAINING PROTEIN"/>
    <property type="match status" value="1"/>
</dbReference>
<dbReference type="SUPFAM" id="SSF81383">
    <property type="entry name" value="F-box domain"/>
    <property type="match status" value="1"/>
</dbReference>
<protein>
    <recommendedName>
        <fullName evidence="1">F-box domain-containing protein</fullName>
    </recommendedName>
</protein>
<dbReference type="Pfam" id="PF00646">
    <property type="entry name" value="F-box"/>
    <property type="match status" value="1"/>
</dbReference>
<gene>
    <name evidence="2" type="ORF">TRITD_5Bv1G236250</name>
</gene>
<name>A0A9R0XMJ1_TRITD</name>
<sequence length="276" mass="30629">MAAAPPAIPDDLIEEILLRLPPDDPAFLLRASILCKDWAGIVSRPAFRRRLHELHPTPPLLGFLRDGLYERIPRFIPTTASSFSPAAPDWHSWRAKNCRHGRALFISTGKGTLELLVWEPTTGAQQRVPVPAAFGSWNNYPMAAVLCAADGCDHRDCLGGPFRVVFSFSDLPEDFDPQEEEEWVRSATVYSSETGTWGELTSVHSEFNISYQRCASVLVGSSLLYFRGRTEHTSIMEYDLASHALTVSEPPDDCTEHGCNLMLTEDGGLVVDKRGE</sequence>
<evidence type="ECO:0000313" key="2">
    <source>
        <dbReference type="EMBL" id="VAI39390.1"/>
    </source>
</evidence>
<dbReference type="Gramene" id="TRITD5Bv1G236250.1">
    <property type="protein sequence ID" value="TRITD5Bv1G236250.1"/>
    <property type="gene ID" value="TRITD5Bv1G236250"/>
</dbReference>
<reference evidence="2 3" key="1">
    <citation type="submission" date="2017-09" db="EMBL/GenBank/DDBJ databases">
        <authorList>
            <consortium name="International Durum Wheat Genome Sequencing Consortium (IDWGSC)"/>
            <person name="Milanesi L."/>
        </authorList>
    </citation>
    <scope>NUCLEOTIDE SEQUENCE [LARGE SCALE GENOMIC DNA]</scope>
    <source>
        <strain evidence="3">cv. Svevo</strain>
    </source>
</reference>
<dbReference type="EMBL" id="LT934120">
    <property type="protein sequence ID" value="VAI39390.1"/>
    <property type="molecule type" value="Genomic_DNA"/>
</dbReference>
<evidence type="ECO:0000259" key="1">
    <source>
        <dbReference type="Pfam" id="PF00646"/>
    </source>
</evidence>
<proteinExistence type="predicted"/>